<dbReference type="InterPro" id="IPR005162">
    <property type="entry name" value="Retrotrans_gag_dom"/>
</dbReference>
<feature type="domain" description="Retrotransposon gag" evidence="1">
    <location>
        <begin position="2"/>
        <end position="82"/>
    </location>
</feature>
<accession>A0A1A9UI11</accession>
<organism evidence="2 3">
    <name type="scientific">Glossina austeni</name>
    <name type="common">Savannah tsetse fly</name>
    <dbReference type="NCBI Taxonomy" id="7395"/>
    <lineage>
        <taxon>Eukaryota</taxon>
        <taxon>Metazoa</taxon>
        <taxon>Ecdysozoa</taxon>
        <taxon>Arthropoda</taxon>
        <taxon>Hexapoda</taxon>
        <taxon>Insecta</taxon>
        <taxon>Pterygota</taxon>
        <taxon>Neoptera</taxon>
        <taxon>Endopterygota</taxon>
        <taxon>Diptera</taxon>
        <taxon>Brachycera</taxon>
        <taxon>Muscomorpha</taxon>
        <taxon>Hippoboscoidea</taxon>
        <taxon>Glossinidae</taxon>
        <taxon>Glossina</taxon>
    </lineage>
</organism>
<protein>
    <submittedName>
        <fullName evidence="2">Retrotrans_gag domain-containing protein</fullName>
    </submittedName>
</protein>
<name>A0A1A9UI11_GLOAU</name>
<dbReference type="Proteomes" id="UP000078200">
    <property type="component" value="Unassembled WGS sequence"/>
</dbReference>
<proteinExistence type="predicted"/>
<dbReference type="EnsemblMetazoa" id="GAUT005470-RA">
    <property type="protein sequence ID" value="GAUT005470-PA"/>
    <property type="gene ID" value="GAUT005470"/>
</dbReference>
<dbReference type="VEuPathDB" id="VectorBase:GAUT005470"/>
<reference evidence="2" key="1">
    <citation type="submission" date="2020-05" db="UniProtKB">
        <authorList>
            <consortium name="EnsemblMetazoa"/>
        </authorList>
    </citation>
    <scope>IDENTIFICATION</scope>
    <source>
        <strain evidence="2">TTRI</strain>
    </source>
</reference>
<dbReference type="AlphaFoldDB" id="A0A1A9UI11"/>
<evidence type="ECO:0000313" key="2">
    <source>
        <dbReference type="EnsemblMetazoa" id="GAUT005470-PA"/>
    </source>
</evidence>
<keyword evidence="3" id="KW-1185">Reference proteome</keyword>
<sequence>MLQDTALTWFTNNYHRWLEWDVFKRNLLRFFLPKRYFQNLEDEIRKKTQKRREKLNDFVLALKALTRHVGCNEQQKLEKIYNNALPEYLRYRGFWNQEELLGMVDDSESIPAGVAKISQSAKCSNTTMEESGMTQIVESYFVHNGNVKQALHTP</sequence>
<evidence type="ECO:0000259" key="1">
    <source>
        <dbReference type="Pfam" id="PF03732"/>
    </source>
</evidence>
<evidence type="ECO:0000313" key="3">
    <source>
        <dbReference type="Proteomes" id="UP000078200"/>
    </source>
</evidence>
<dbReference type="Pfam" id="PF03732">
    <property type="entry name" value="Retrotrans_gag"/>
    <property type="match status" value="1"/>
</dbReference>